<dbReference type="InterPro" id="IPR022063">
    <property type="entry name" value="Sex_determin_N"/>
</dbReference>
<dbReference type="EMBL" id="JAQQBR010000003">
    <property type="protein sequence ID" value="KAK0179571.1"/>
    <property type="molecule type" value="Genomic_DNA"/>
</dbReference>
<dbReference type="Pfam" id="PF12278">
    <property type="entry name" value="SDP_N"/>
    <property type="match status" value="1"/>
</dbReference>
<protein>
    <recommendedName>
        <fullName evidence="2">Complementary sex determination N-terminal domain-containing protein</fullName>
    </recommendedName>
</protein>
<dbReference type="AlphaFoldDB" id="A0AA39G1I5"/>
<comment type="caution">
    <text evidence="3">The sequence shown here is derived from an EMBL/GenBank/DDBJ whole genome shotgun (WGS) entry which is preliminary data.</text>
</comment>
<evidence type="ECO:0000259" key="2">
    <source>
        <dbReference type="Pfam" id="PF12278"/>
    </source>
</evidence>
<proteinExistence type="predicted"/>
<dbReference type="Proteomes" id="UP001168972">
    <property type="component" value="Unassembled WGS sequence"/>
</dbReference>
<sequence length="134" mass="15470">MDFFRLDASSSNVRLFKGPEGTKIPVSDLKKIKVDIRRNIDAPEKTNELQRNIVDPDAVLLKRREGEGAKPIFEREELRKSEKLNESEIEERRTVVAIGAATSSRRRSVSLSPERRRRNRSPRRDSRFVVPAEN</sequence>
<feature type="region of interest" description="Disordered" evidence="1">
    <location>
        <begin position="100"/>
        <end position="134"/>
    </location>
</feature>
<reference evidence="3" key="2">
    <citation type="submission" date="2023-03" db="EMBL/GenBank/DDBJ databases">
        <authorList>
            <person name="Inwood S.N."/>
            <person name="Skelly J.G."/>
            <person name="Guhlin J."/>
            <person name="Harrop T.W.R."/>
            <person name="Goldson S.G."/>
            <person name="Dearden P.K."/>
        </authorList>
    </citation>
    <scope>NUCLEOTIDE SEQUENCE</scope>
    <source>
        <strain evidence="3">Lincoln</strain>
        <tissue evidence="3">Whole body</tissue>
    </source>
</reference>
<accession>A0AA39G1I5</accession>
<evidence type="ECO:0000313" key="4">
    <source>
        <dbReference type="Proteomes" id="UP001168972"/>
    </source>
</evidence>
<name>A0AA39G1I5_MICHY</name>
<organism evidence="3 4">
    <name type="scientific">Microctonus hyperodae</name>
    <name type="common">Parasitoid wasp</name>
    <dbReference type="NCBI Taxonomy" id="165561"/>
    <lineage>
        <taxon>Eukaryota</taxon>
        <taxon>Metazoa</taxon>
        <taxon>Ecdysozoa</taxon>
        <taxon>Arthropoda</taxon>
        <taxon>Hexapoda</taxon>
        <taxon>Insecta</taxon>
        <taxon>Pterygota</taxon>
        <taxon>Neoptera</taxon>
        <taxon>Endopterygota</taxon>
        <taxon>Hymenoptera</taxon>
        <taxon>Apocrita</taxon>
        <taxon>Ichneumonoidea</taxon>
        <taxon>Braconidae</taxon>
        <taxon>Euphorinae</taxon>
        <taxon>Microctonus</taxon>
    </lineage>
</organism>
<feature type="domain" description="Complementary sex determination N-terminal" evidence="2">
    <location>
        <begin position="4"/>
        <end position="64"/>
    </location>
</feature>
<keyword evidence="4" id="KW-1185">Reference proteome</keyword>
<evidence type="ECO:0000256" key="1">
    <source>
        <dbReference type="SAM" id="MobiDB-lite"/>
    </source>
</evidence>
<reference evidence="3" key="1">
    <citation type="journal article" date="2023" name="bioRxiv">
        <title>Scaffold-level genome assemblies of two parasitoid biocontrol wasps reveal the parthenogenesis mechanism and an associated novel virus.</title>
        <authorList>
            <person name="Inwood S."/>
            <person name="Skelly J."/>
            <person name="Guhlin J."/>
            <person name="Harrop T."/>
            <person name="Goldson S."/>
            <person name="Dearden P."/>
        </authorList>
    </citation>
    <scope>NUCLEOTIDE SEQUENCE</scope>
    <source>
        <strain evidence="3">Lincoln</strain>
        <tissue evidence="3">Whole body</tissue>
    </source>
</reference>
<evidence type="ECO:0000313" key="3">
    <source>
        <dbReference type="EMBL" id="KAK0179571.1"/>
    </source>
</evidence>
<gene>
    <name evidence="3" type="ORF">PV327_005312</name>
</gene>